<name>A0A1H2SPZ6_9GAMM</name>
<evidence type="ECO:0008006" key="4">
    <source>
        <dbReference type="Google" id="ProtNLM"/>
    </source>
</evidence>
<sequence length="506" mass="56636">MTQFARAAWLAFSLCFSASVVAVPPEIIQWGWRPPVEFAGQGDPQVAVEQLRNYIRLQRLVMDHTDYHEQTREFVDELWHSLESFDLEGFYWLLPDEQESWRSLTVYGEAGPDQYHIGPVPRLQAVDDEPGLGNFRAEVRAREIDTDVATHYLLNAEVGVGLGEVSWSALVDASQEALRMVGGELPVQVIGQDADLEHYRRQAEAMNPALSADELDLLAPLWASYPDMWTLLSGLGELNDLLVLHHASAGYQEVRMVFTVDPQRLAHGYPDLANYLERLDTLVKSEFSLYDDYGRLLRASIDSETLQGTLNMVVRDGQVVPVRYERPVVEAPRFDPGQPRHLRASIDAEMNILGIIAEVEDMTFEIEFQPTGEGARFISQGRSVPRIGVGGRALGVFPAPLIDVFLPKRIDQLMKDFLTVACEGNDQQGITGVVEIGAANDESAQLRLAGAFEGLDNFFVRIGMGIINNRIIPNERVSGDLRALVYDAHQAFSSDLDQFEQQVVRR</sequence>
<organism evidence="2 3">
    <name type="scientific">Marinobacter mobilis</name>
    <dbReference type="NCBI Taxonomy" id="488533"/>
    <lineage>
        <taxon>Bacteria</taxon>
        <taxon>Pseudomonadati</taxon>
        <taxon>Pseudomonadota</taxon>
        <taxon>Gammaproteobacteria</taxon>
        <taxon>Pseudomonadales</taxon>
        <taxon>Marinobacteraceae</taxon>
        <taxon>Marinobacter</taxon>
    </lineage>
</organism>
<accession>A0A1H2SPZ6</accession>
<keyword evidence="3" id="KW-1185">Reference proteome</keyword>
<evidence type="ECO:0000256" key="1">
    <source>
        <dbReference type="SAM" id="SignalP"/>
    </source>
</evidence>
<feature type="chain" id="PRO_5011638823" description="DUF2066 domain-containing protein" evidence="1">
    <location>
        <begin position="23"/>
        <end position="506"/>
    </location>
</feature>
<evidence type="ECO:0000313" key="3">
    <source>
        <dbReference type="Proteomes" id="UP000199675"/>
    </source>
</evidence>
<keyword evidence="1" id="KW-0732">Signal</keyword>
<gene>
    <name evidence="2" type="ORF">SAMN04487960_102197</name>
</gene>
<proteinExistence type="predicted"/>
<dbReference type="RefSeq" id="WP_091811559.1">
    <property type="nucleotide sequence ID" value="NZ_FNNE01000002.1"/>
</dbReference>
<dbReference type="EMBL" id="FNNE01000002">
    <property type="protein sequence ID" value="SDW33721.1"/>
    <property type="molecule type" value="Genomic_DNA"/>
</dbReference>
<feature type="signal peptide" evidence="1">
    <location>
        <begin position="1"/>
        <end position="22"/>
    </location>
</feature>
<dbReference type="AlphaFoldDB" id="A0A1H2SPZ6"/>
<evidence type="ECO:0000313" key="2">
    <source>
        <dbReference type="EMBL" id="SDW33721.1"/>
    </source>
</evidence>
<dbReference type="Proteomes" id="UP000199675">
    <property type="component" value="Unassembled WGS sequence"/>
</dbReference>
<dbReference type="STRING" id="488533.SAMN04487960_102197"/>
<protein>
    <recommendedName>
        <fullName evidence="4">DUF2066 domain-containing protein</fullName>
    </recommendedName>
</protein>
<reference evidence="2 3" key="1">
    <citation type="submission" date="2016-10" db="EMBL/GenBank/DDBJ databases">
        <authorList>
            <person name="de Groot N.N."/>
        </authorList>
    </citation>
    <scope>NUCLEOTIDE SEQUENCE [LARGE SCALE GENOMIC DNA]</scope>
    <source>
        <strain evidence="2 3">CGMCC 1.7059</strain>
    </source>
</reference>
<dbReference type="OrthoDB" id="6349496at2"/>